<dbReference type="EMBL" id="JAQQBR010002339">
    <property type="protein sequence ID" value="KAK0157104.1"/>
    <property type="molecule type" value="Genomic_DNA"/>
</dbReference>
<feature type="non-terminal residue" evidence="1">
    <location>
        <position position="1"/>
    </location>
</feature>
<evidence type="ECO:0000313" key="2">
    <source>
        <dbReference type="Proteomes" id="UP001168972"/>
    </source>
</evidence>
<accession>A0AA39C3B3</accession>
<proteinExistence type="predicted"/>
<keyword evidence="2" id="KW-1185">Reference proteome</keyword>
<sequence>FGIDPVLEVIVEDIKLLEKNGIFIESLNRNIKEILKIVLAPKITDYMMNKLEKLDLAKTCKNFKDIAYTLSVRHQKSMLAVWNENFKELEREPIPHNIQMIALSSIDHCNMIKQKFSITNSDFIYTTKRVEFRGANLILNKFICISVNED</sequence>
<evidence type="ECO:0000313" key="1">
    <source>
        <dbReference type="EMBL" id="KAK0157104.1"/>
    </source>
</evidence>
<reference evidence="1" key="1">
    <citation type="journal article" date="2023" name="bioRxiv">
        <title>Scaffold-level genome assemblies of two parasitoid biocontrol wasps reveal the parthenogenesis mechanism and an associated novel virus.</title>
        <authorList>
            <person name="Inwood S."/>
            <person name="Skelly J."/>
            <person name="Guhlin J."/>
            <person name="Harrop T."/>
            <person name="Goldson S."/>
            <person name="Dearden P."/>
        </authorList>
    </citation>
    <scope>NUCLEOTIDE SEQUENCE</scope>
    <source>
        <strain evidence="1">Lincoln</strain>
        <tissue evidence="1">Whole body</tissue>
    </source>
</reference>
<reference evidence="1" key="2">
    <citation type="submission" date="2023-03" db="EMBL/GenBank/DDBJ databases">
        <authorList>
            <person name="Inwood S.N."/>
            <person name="Skelly J.G."/>
            <person name="Guhlin J."/>
            <person name="Harrop T.W.R."/>
            <person name="Goldson S.G."/>
            <person name="Dearden P.K."/>
        </authorList>
    </citation>
    <scope>NUCLEOTIDE SEQUENCE</scope>
    <source>
        <strain evidence="1">Lincoln</strain>
        <tissue evidence="1">Whole body</tissue>
    </source>
</reference>
<comment type="caution">
    <text evidence="1">The sequence shown here is derived from an EMBL/GenBank/DDBJ whole genome shotgun (WGS) entry which is preliminary data.</text>
</comment>
<protein>
    <submittedName>
        <fullName evidence="1">Uncharacterized protein</fullName>
    </submittedName>
</protein>
<organism evidence="1 2">
    <name type="scientific">Microctonus hyperodae</name>
    <name type="common">Parasitoid wasp</name>
    <dbReference type="NCBI Taxonomy" id="165561"/>
    <lineage>
        <taxon>Eukaryota</taxon>
        <taxon>Metazoa</taxon>
        <taxon>Ecdysozoa</taxon>
        <taxon>Arthropoda</taxon>
        <taxon>Hexapoda</taxon>
        <taxon>Insecta</taxon>
        <taxon>Pterygota</taxon>
        <taxon>Neoptera</taxon>
        <taxon>Endopterygota</taxon>
        <taxon>Hymenoptera</taxon>
        <taxon>Apocrita</taxon>
        <taxon>Ichneumonoidea</taxon>
        <taxon>Braconidae</taxon>
        <taxon>Euphorinae</taxon>
        <taxon>Microctonus</taxon>
    </lineage>
</organism>
<dbReference type="AlphaFoldDB" id="A0AA39C3B3"/>
<dbReference type="Proteomes" id="UP001168972">
    <property type="component" value="Unassembled WGS sequence"/>
</dbReference>
<name>A0AA39C3B3_MICHY</name>
<gene>
    <name evidence="1" type="ORF">PV327_011393</name>
</gene>